<dbReference type="AlphaFoldDB" id="R7WCB6"/>
<organism evidence="1">
    <name type="scientific">Aegilops tauschii</name>
    <name type="common">Tausch's goatgrass</name>
    <name type="synonym">Aegilops squarrosa</name>
    <dbReference type="NCBI Taxonomy" id="37682"/>
    <lineage>
        <taxon>Eukaryota</taxon>
        <taxon>Viridiplantae</taxon>
        <taxon>Streptophyta</taxon>
        <taxon>Embryophyta</taxon>
        <taxon>Tracheophyta</taxon>
        <taxon>Spermatophyta</taxon>
        <taxon>Magnoliopsida</taxon>
        <taxon>Liliopsida</taxon>
        <taxon>Poales</taxon>
        <taxon>Poaceae</taxon>
        <taxon>BOP clade</taxon>
        <taxon>Pooideae</taxon>
        <taxon>Triticodae</taxon>
        <taxon>Triticeae</taxon>
        <taxon>Triticinae</taxon>
        <taxon>Aegilops</taxon>
    </lineage>
</organism>
<protein>
    <submittedName>
        <fullName evidence="1">Uncharacterized protein</fullName>
    </submittedName>
</protein>
<evidence type="ECO:0000313" key="1">
    <source>
        <dbReference type="EnsemblPlants" id="EMT19568"/>
    </source>
</evidence>
<accession>R7WCB6</accession>
<sequence length="104" mass="11838">MACKMALVLSLSVLAFFICLGTAEAGPQCMYKLNPYYHSRCETNDDNDNCRSAYKKFEAPKYMGGMCHAKSFHILVHRQKTLPPLGQPLRYIHLCLGGHHHRKI</sequence>
<reference evidence="1" key="1">
    <citation type="submission" date="2015-06" db="UniProtKB">
        <authorList>
            <consortium name="EnsemblPlants"/>
        </authorList>
    </citation>
    <scope>IDENTIFICATION</scope>
</reference>
<name>R7WCB6_AEGTA</name>
<dbReference type="EnsemblPlants" id="EMT19568">
    <property type="protein sequence ID" value="EMT19568"/>
    <property type="gene ID" value="F775_23716"/>
</dbReference>
<proteinExistence type="predicted"/>